<dbReference type="KEGG" id="aal:EP13_08700"/>
<protein>
    <recommendedName>
        <fullName evidence="5">tRNA pseudouridine synthase B</fullName>
        <ecNumber evidence="5">5.4.99.25</ecNumber>
    </recommendedName>
    <alternativeName>
        <fullName evidence="5">tRNA pseudouridine(55) synthase</fullName>
        <shortName evidence="5">Psi55 synthase</shortName>
    </alternativeName>
    <alternativeName>
        <fullName evidence="5">tRNA pseudouridylate synthase</fullName>
    </alternativeName>
    <alternativeName>
        <fullName evidence="5">tRNA-uridine isomerase</fullName>
    </alternativeName>
</protein>
<evidence type="ECO:0000256" key="5">
    <source>
        <dbReference type="HAMAP-Rule" id="MF_01080"/>
    </source>
</evidence>
<dbReference type="PANTHER" id="PTHR13767">
    <property type="entry name" value="TRNA-PSEUDOURIDINE SYNTHASE"/>
    <property type="match status" value="1"/>
</dbReference>
<dbReference type="Pfam" id="PF01509">
    <property type="entry name" value="TruB_N"/>
    <property type="match status" value="1"/>
</dbReference>
<evidence type="ECO:0000313" key="9">
    <source>
        <dbReference type="EMBL" id="HBU51770.1"/>
    </source>
</evidence>
<dbReference type="eggNOG" id="COG0130">
    <property type="taxonomic scope" value="Bacteria"/>
</dbReference>
<dbReference type="PANTHER" id="PTHR13767:SF2">
    <property type="entry name" value="PSEUDOURIDYLATE SYNTHASE TRUB1"/>
    <property type="match status" value="1"/>
</dbReference>
<dbReference type="GO" id="GO:0003723">
    <property type="term" value="F:RNA binding"/>
    <property type="evidence" value="ECO:0007669"/>
    <property type="project" value="InterPro"/>
</dbReference>
<evidence type="ECO:0000313" key="10">
    <source>
        <dbReference type="Proteomes" id="UP000056090"/>
    </source>
</evidence>
<comment type="function">
    <text evidence="5">Responsible for synthesis of pseudouridine from uracil-55 in the psi GC loop of transfer RNAs.</text>
</comment>
<feature type="active site" description="Nucleophile" evidence="5">
    <location>
        <position position="47"/>
    </location>
</feature>
<dbReference type="InterPro" id="IPR014780">
    <property type="entry name" value="tRNA_psdUridine_synth_TruB"/>
</dbReference>
<dbReference type="GeneID" id="78254991"/>
<keyword evidence="10" id="KW-1185">Reference proteome</keyword>
<organism evidence="8 10">
    <name type="scientific">Alteromonas australica</name>
    <dbReference type="NCBI Taxonomy" id="589873"/>
    <lineage>
        <taxon>Bacteria</taxon>
        <taxon>Pseudomonadati</taxon>
        <taxon>Pseudomonadota</taxon>
        <taxon>Gammaproteobacteria</taxon>
        <taxon>Alteromonadales</taxon>
        <taxon>Alteromonadaceae</taxon>
        <taxon>Alteromonas/Salinimonas group</taxon>
        <taxon>Alteromonas</taxon>
    </lineage>
</organism>
<reference evidence="9 11" key="2">
    <citation type="journal article" date="2018" name="Nat. Biotechnol.">
        <title>A standardized bacterial taxonomy based on genome phylogeny substantially revises the tree of life.</title>
        <authorList>
            <person name="Parks D.H."/>
            <person name="Chuvochina M."/>
            <person name="Waite D.W."/>
            <person name="Rinke C."/>
            <person name="Skarshewski A."/>
            <person name="Chaumeil P.A."/>
            <person name="Hugenholtz P."/>
        </authorList>
    </citation>
    <scope>NUCLEOTIDE SEQUENCE [LARGE SCALE GENOMIC DNA]</scope>
    <source>
        <strain evidence="9">UBA11621</strain>
    </source>
</reference>
<feature type="domain" description="tRNA pseudouridylate synthase B C-terminal" evidence="7">
    <location>
        <begin position="180"/>
        <end position="244"/>
    </location>
</feature>
<dbReference type="GO" id="GO:1990481">
    <property type="term" value="P:mRNA pseudouridine synthesis"/>
    <property type="evidence" value="ECO:0007669"/>
    <property type="project" value="TreeGrafter"/>
</dbReference>
<dbReference type="GO" id="GO:0160148">
    <property type="term" value="F:tRNA pseudouridine(55) synthase activity"/>
    <property type="evidence" value="ECO:0007669"/>
    <property type="project" value="UniProtKB-EC"/>
</dbReference>
<dbReference type="InterPro" id="IPR032819">
    <property type="entry name" value="TruB_C"/>
</dbReference>
<comment type="similarity">
    <text evidence="2 5">Belongs to the pseudouridine synthase TruB family. Type 1 subfamily.</text>
</comment>
<dbReference type="InterPro" id="IPR002501">
    <property type="entry name" value="PsdUridine_synth_N"/>
</dbReference>
<reference evidence="8 10" key="1">
    <citation type="submission" date="2014-06" db="EMBL/GenBank/DDBJ databases">
        <title>Genomes of Alteromonas australica, a world apart.</title>
        <authorList>
            <person name="Gonzaga A."/>
            <person name="Lopez-Perez M."/>
            <person name="Rodriguez-Valera F."/>
        </authorList>
    </citation>
    <scope>NUCLEOTIDE SEQUENCE [LARGE SCALE GENOMIC DNA]</scope>
    <source>
        <strain evidence="8 10">H 17</strain>
    </source>
</reference>
<dbReference type="EC" id="5.4.99.25" evidence="5"/>
<comment type="catalytic activity">
    <reaction evidence="1 5">
        <text>uridine(55) in tRNA = pseudouridine(55) in tRNA</text>
        <dbReference type="Rhea" id="RHEA:42532"/>
        <dbReference type="Rhea" id="RHEA-COMP:10101"/>
        <dbReference type="Rhea" id="RHEA-COMP:10102"/>
        <dbReference type="ChEBI" id="CHEBI:65314"/>
        <dbReference type="ChEBI" id="CHEBI:65315"/>
        <dbReference type="EC" id="5.4.99.25"/>
    </reaction>
</comment>
<dbReference type="InterPro" id="IPR020103">
    <property type="entry name" value="PsdUridine_synth_cat_dom_sf"/>
</dbReference>
<gene>
    <name evidence="5" type="primary">truB</name>
    <name evidence="9" type="ORF">DEB45_10955</name>
    <name evidence="8" type="ORF">EP13_08700</name>
</gene>
<dbReference type="Pfam" id="PF16198">
    <property type="entry name" value="TruB_C_2"/>
    <property type="match status" value="1"/>
</dbReference>
<dbReference type="AlphaFoldDB" id="A0A075NYX5"/>
<keyword evidence="3 5" id="KW-0819">tRNA processing</keyword>
<evidence type="ECO:0000313" key="8">
    <source>
        <dbReference type="EMBL" id="AIF98753.1"/>
    </source>
</evidence>
<dbReference type="Proteomes" id="UP000264779">
    <property type="component" value="Unassembled WGS sequence"/>
</dbReference>
<dbReference type="HAMAP" id="MF_01080">
    <property type="entry name" value="TruB_bact"/>
    <property type="match status" value="1"/>
</dbReference>
<dbReference type="Gene3D" id="3.30.2350.10">
    <property type="entry name" value="Pseudouridine synthase"/>
    <property type="match status" value="1"/>
</dbReference>
<accession>A0A075NYX5</accession>
<evidence type="ECO:0000256" key="2">
    <source>
        <dbReference type="ARBA" id="ARBA00005642"/>
    </source>
</evidence>
<proteinExistence type="inferred from homology"/>
<sequence>MARRRKGRSINGIVLLDKPLGGSSNQLLQKVRWLYKAQKAGHTGALDPLASGMLPLCLGEATKFSQFLLDAEKTYEVTAKLGVRTTTSDADGEVVEEKPVEVNEAQVNAACLAFLGKSKQIPSMFSALKHQGKPLYFYARQGIVIEREPRDIEVYELEVTRLALPYVDMRIKCSKGTYIRSIVDDLGQNLGCGAYVTRLHRTEVADYPTDKMVSLDTLIETQEALSEGEFEALDAYLIPMDTAVSRLPYILINDAERARFDNGQSVIGTSVTPLVQGKSYRVYHGEDTQGLFLGVGEAVLDPKDQGVAKNALYVNPKRRVVYGDEG</sequence>
<evidence type="ECO:0000259" key="7">
    <source>
        <dbReference type="Pfam" id="PF16198"/>
    </source>
</evidence>
<dbReference type="EMBL" id="DONK01000160">
    <property type="protein sequence ID" value="HBU51770.1"/>
    <property type="molecule type" value="Genomic_DNA"/>
</dbReference>
<dbReference type="SUPFAM" id="SSF55120">
    <property type="entry name" value="Pseudouridine synthase"/>
    <property type="match status" value="1"/>
</dbReference>
<feature type="domain" description="Pseudouridine synthase II N-terminal" evidence="6">
    <location>
        <begin position="32"/>
        <end position="179"/>
    </location>
</feature>
<evidence type="ECO:0000256" key="4">
    <source>
        <dbReference type="ARBA" id="ARBA00023235"/>
    </source>
</evidence>
<evidence type="ECO:0000256" key="3">
    <source>
        <dbReference type="ARBA" id="ARBA00022694"/>
    </source>
</evidence>
<dbReference type="CDD" id="cd02573">
    <property type="entry name" value="PseudoU_synth_EcTruB"/>
    <property type="match status" value="1"/>
</dbReference>
<dbReference type="NCBIfam" id="TIGR00431">
    <property type="entry name" value="TruB"/>
    <property type="match status" value="1"/>
</dbReference>
<name>A0A075NYX5_9ALTE</name>
<evidence type="ECO:0000259" key="6">
    <source>
        <dbReference type="Pfam" id="PF01509"/>
    </source>
</evidence>
<evidence type="ECO:0000313" key="11">
    <source>
        <dbReference type="Proteomes" id="UP000264779"/>
    </source>
</evidence>
<keyword evidence="4 5" id="KW-0413">Isomerase</keyword>
<dbReference type="GO" id="GO:0031119">
    <property type="term" value="P:tRNA pseudouridine synthesis"/>
    <property type="evidence" value="ECO:0007669"/>
    <property type="project" value="UniProtKB-UniRule"/>
</dbReference>
<dbReference type="EMBL" id="CP008849">
    <property type="protein sequence ID" value="AIF98753.1"/>
    <property type="molecule type" value="Genomic_DNA"/>
</dbReference>
<dbReference type="Proteomes" id="UP000056090">
    <property type="component" value="Chromosome"/>
</dbReference>
<evidence type="ECO:0000256" key="1">
    <source>
        <dbReference type="ARBA" id="ARBA00000385"/>
    </source>
</evidence>
<dbReference type="RefSeq" id="WP_044056911.1">
    <property type="nucleotide sequence ID" value="NZ_CAJXAX010000001.1"/>
</dbReference>